<evidence type="ECO:0000313" key="8">
    <source>
        <dbReference type="EMBL" id="TPX14536.1"/>
    </source>
</evidence>
<evidence type="ECO:0000259" key="7">
    <source>
        <dbReference type="PROSITE" id="PS50850"/>
    </source>
</evidence>
<feature type="transmembrane region" description="Helical" evidence="6">
    <location>
        <begin position="93"/>
        <end position="112"/>
    </location>
</feature>
<comment type="subcellular location">
    <subcellularLocation>
        <location evidence="1">Membrane</location>
        <topology evidence="1">Multi-pass membrane protein</topology>
    </subcellularLocation>
</comment>
<feature type="transmembrane region" description="Helical" evidence="6">
    <location>
        <begin position="538"/>
        <end position="556"/>
    </location>
</feature>
<keyword evidence="4 6" id="KW-0472">Membrane</keyword>
<dbReference type="PANTHER" id="PTHR23501:SF43">
    <property type="entry name" value="MULTIDRUG TRANSPORTER, PUTATIVE (AFU_ORTHOLOGUE AFUA_6G03040)-RELATED"/>
    <property type="match status" value="1"/>
</dbReference>
<dbReference type="GO" id="GO:0005886">
    <property type="term" value="C:plasma membrane"/>
    <property type="evidence" value="ECO:0007669"/>
    <property type="project" value="TreeGrafter"/>
</dbReference>
<dbReference type="PANTHER" id="PTHR23501">
    <property type="entry name" value="MAJOR FACILITATOR SUPERFAMILY"/>
    <property type="match status" value="1"/>
</dbReference>
<dbReference type="Proteomes" id="UP000319257">
    <property type="component" value="Unassembled WGS sequence"/>
</dbReference>
<dbReference type="SUPFAM" id="SSF103473">
    <property type="entry name" value="MFS general substrate transporter"/>
    <property type="match status" value="1"/>
</dbReference>
<keyword evidence="2 6" id="KW-0812">Transmembrane</keyword>
<evidence type="ECO:0000256" key="4">
    <source>
        <dbReference type="ARBA" id="ARBA00023136"/>
    </source>
</evidence>
<sequence length="630" mass="66695">MAGLMQKGGDVDVESRGQQPHTMSGAADGARTGTAGGSSMATAGGDTIELGSMADLTPARAVDGGEAGVTAAEGETGAPPPPPKKFPTGRRKWILTAGIWIALFLSTLESTIVSTSLVSITTALNGFLMRDWIVTAYLLTYTGKAIPCTPGRSIWSGRVCADLTFPNGTGFLTIYAKISDIFGRKTMFVLALAIFTVFSILCGISNNIVELIVFRAFQGIGASGIYSMIMVIAPDLVPQDQYGKYMAIVATVFIVASVLGPILGGVINTHSSWRWVFLLNAPGGTIALAIIIFFLPTSEQSSKIPILQRLRVKLTRSAFARVDQLGILLLLAASVLLVFALEQGGTRYPWDSAPVIATLAISVACGVAFPFWEVYVEKSRSAQEPVFPMSLLKNRLISAMLLTAFFTGFPFVSIVVNIPQRAQAVAGLSPLDAGIALLPMLLSSPLATAASGFLTGNFKVPPFYLVVGSSCLQLLGVGLTVSLPTDVTDRVPREQYGYEVLMGVGFGMGLTTLLTFARVVVSDEHLAVANGAMTQVRVLGGTIALAVCATILNNHIGPRMAAIVSPQQAAAIKESLAAIGELSPEQQVAVRHAFAEGYHRQNIFMTALSAIGLISSCFLWERRPRRATEG</sequence>
<gene>
    <name evidence="8" type="ORF">E0L32_005228</name>
</gene>
<dbReference type="OrthoDB" id="440553at2759"/>
<dbReference type="EMBL" id="SKBQ01000027">
    <property type="protein sequence ID" value="TPX14536.1"/>
    <property type="molecule type" value="Genomic_DNA"/>
</dbReference>
<dbReference type="GO" id="GO:0022857">
    <property type="term" value="F:transmembrane transporter activity"/>
    <property type="evidence" value="ECO:0007669"/>
    <property type="project" value="InterPro"/>
</dbReference>
<keyword evidence="3 6" id="KW-1133">Transmembrane helix</keyword>
<dbReference type="InterPro" id="IPR036259">
    <property type="entry name" value="MFS_trans_sf"/>
</dbReference>
<name>A0A507B611_9PEZI</name>
<dbReference type="PROSITE" id="PS50850">
    <property type="entry name" value="MFS"/>
    <property type="match status" value="1"/>
</dbReference>
<dbReference type="GeneID" id="41972675"/>
<dbReference type="Pfam" id="PF07690">
    <property type="entry name" value="MFS_1"/>
    <property type="match status" value="1"/>
</dbReference>
<dbReference type="Gene3D" id="1.20.1250.20">
    <property type="entry name" value="MFS general substrate transporter like domains"/>
    <property type="match status" value="1"/>
</dbReference>
<comment type="caution">
    <text evidence="8">The sequence shown here is derived from an EMBL/GenBank/DDBJ whole genome shotgun (WGS) entry which is preliminary data.</text>
</comment>
<feature type="transmembrane region" description="Helical" evidence="6">
    <location>
        <begin position="187"/>
        <end position="206"/>
    </location>
</feature>
<feature type="transmembrane region" description="Helical" evidence="6">
    <location>
        <begin position="245"/>
        <end position="267"/>
    </location>
</feature>
<dbReference type="RefSeq" id="XP_030996247.1">
    <property type="nucleotide sequence ID" value="XM_031139727.1"/>
</dbReference>
<feature type="transmembrane region" description="Helical" evidence="6">
    <location>
        <begin position="353"/>
        <end position="375"/>
    </location>
</feature>
<keyword evidence="9" id="KW-1185">Reference proteome</keyword>
<organism evidence="8 9">
    <name type="scientific">Thyridium curvatum</name>
    <dbReference type="NCBI Taxonomy" id="1093900"/>
    <lineage>
        <taxon>Eukaryota</taxon>
        <taxon>Fungi</taxon>
        <taxon>Dikarya</taxon>
        <taxon>Ascomycota</taxon>
        <taxon>Pezizomycotina</taxon>
        <taxon>Sordariomycetes</taxon>
        <taxon>Sordariomycetidae</taxon>
        <taxon>Thyridiales</taxon>
        <taxon>Thyridiaceae</taxon>
        <taxon>Thyridium</taxon>
    </lineage>
</organism>
<reference evidence="8 9" key="1">
    <citation type="submission" date="2019-06" db="EMBL/GenBank/DDBJ databases">
        <title>Draft genome sequence of the filamentous fungus Phialemoniopsis curvata isolated from diesel fuel.</title>
        <authorList>
            <person name="Varaljay V.A."/>
            <person name="Lyon W.J."/>
            <person name="Crouch A.L."/>
            <person name="Drake C.E."/>
            <person name="Hollomon J.M."/>
            <person name="Nadeau L.J."/>
            <person name="Nunn H.S."/>
            <person name="Stevenson B.S."/>
            <person name="Bojanowski C.L."/>
            <person name="Crookes-Goodson W.J."/>
        </authorList>
    </citation>
    <scope>NUCLEOTIDE SEQUENCE [LARGE SCALE GENOMIC DNA]</scope>
    <source>
        <strain evidence="8 9">D216</strain>
    </source>
</reference>
<dbReference type="InterPro" id="IPR011701">
    <property type="entry name" value="MFS"/>
</dbReference>
<feature type="compositionally biased region" description="Low complexity" evidence="5">
    <location>
        <begin position="24"/>
        <end position="44"/>
    </location>
</feature>
<proteinExistence type="predicted"/>
<evidence type="ECO:0000256" key="1">
    <source>
        <dbReference type="ARBA" id="ARBA00004141"/>
    </source>
</evidence>
<dbReference type="InParanoid" id="A0A507B611"/>
<feature type="transmembrane region" description="Helical" evidence="6">
    <location>
        <begin position="436"/>
        <end position="456"/>
    </location>
</feature>
<evidence type="ECO:0000256" key="3">
    <source>
        <dbReference type="ARBA" id="ARBA00022989"/>
    </source>
</evidence>
<feature type="transmembrane region" description="Helical" evidence="6">
    <location>
        <begin position="318"/>
        <end position="341"/>
    </location>
</feature>
<protein>
    <recommendedName>
        <fullName evidence="7">Major facilitator superfamily (MFS) profile domain-containing protein</fullName>
    </recommendedName>
</protein>
<evidence type="ECO:0000256" key="6">
    <source>
        <dbReference type="SAM" id="Phobius"/>
    </source>
</evidence>
<accession>A0A507B611</accession>
<feature type="transmembrane region" description="Helical" evidence="6">
    <location>
        <begin position="496"/>
        <end position="517"/>
    </location>
</feature>
<feature type="transmembrane region" description="Helical" evidence="6">
    <location>
        <begin position="396"/>
        <end position="416"/>
    </location>
</feature>
<evidence type="ECO:0000256" key="5">
    <source>
        <dbReference type="SAM" id="MobiDB-lite"/>
    </source>
</evidence>
<feature type="transmembrane region" description="Helical" evidence="6">
    <location>
        <begin position="273"/>
        <end position="297"/>
    </location>
</feature>
<dbReference type="InterPro" id="IPR020846">
    <property type="entry name" value="MFS_dom"/>
</dbReference>
<feature type="region of interest" description="Disordered" evidence="5">
    <location>
        <begin position="1"/>
        <end position="44"/>
    </location>
</feature>
<feature type="transmembrane region" description="Helical" evidence="6">
    <location>
        <begin position="212"/>
        <end position="233"/>
    </location>
</feature>
<feature type="domain" description="Major facilitator superfamily (MFS) profile" evidence="7">
    <location>
        <begin position="95"/>
        <end position="624"/>
    </location>
</feature>
<evidence type="ECO:0000313" key="9">
    <source>
        <dbReference type="Proteomes" id="UP000319257"/>
    </source>
</evidence>
<dbReference type="Gene3D" id="1.20.1720.10">
    <property type="entry name" value="Multidrug resistance protein D"/>
    <property type="match status" value="1"/>
</dbReference>
<evidence type="ECO:0000256" key="2">
    <source>
        <dbReference type="ARBA" id="ARBA00022692"/>
    </source>
</evidence>
<feature type="transmembrane region" description="Helical" evidence="6">
    <location>
        <begin position="463"/>
        <end position="484"/>
    </location>
</feature>
<dbReference type="AlphaFoldDB" id="A0A507B611"/>